<dbReference type="InterPro" id="IPR029063">
    <property type="entry name" value="SAM-dependent_MTases_sf"/>
</dbReference>
<dbReference type="SUPFAM" id="SSF53335">
    <property type="entry name" value="S-adenosyl-L-methionine-dependent methyltransferases"/>
    <property type="match status" value="1"/>
</dbReference>
<proteinExistence type="predicted"/>
<dbReference type="InterPro" id="IPR013216">
    <property type="entry name" value="Methyltransf_11"/>
</dbReference>
<comment type="caution">
    <text evidence="2">The sequence shown here is derived from an EMBL/GenBank/DDBJ whole genome shotgun (WGS) entry which is preliminary data.</text>
</comment>
<dbReference type="GO" id="GO:0008757">
    <property type="term" value="F:S-adenosylmethionine-dependent methyltransferase activity"/>
    <property type="evidence" value="ECO:0007669"/>
    <property type="project" value="InterPro"/>
</dbReference>
<dbReference type="GO" id="GO:0032259">
    <property type="term" value="P:methylation"/>
    <property type="evidence" value="ECO:0007669"/>
    <property type="project" value="UniProtKB-KW"/>
</dbReference>
<keyword evidence="2" id="KW-0489">Methyltransferase</keyword>
<evidence type="ECO:0000313" key="3">
    <source>
        <dbReference type="Proteomes" id="UP000525923"/>
    </source>
</evidence>
<dbReference type="OrthoDB" id="5522265at2"/>
<keyword evidence="2" id="KW-0808">Transferase</keyword>
<sequence>MEELIEQYHNASNLEARIKLHELYSLNKKDWFTWLFEQYQIDSGSKLLELGCGDGTFWAKNEQLIPNDWNVVLSDFSSGMLADAQRKLTNLPAIQFEQINIESIPYPDNSFDIVAANFMLYHVENRKKGLQEIRRVLKPGGKLYAATIGEQHLMEFGTLLSEFDPSLDFSSAANNAKAFGLESGTAQLKLYFSKVELKLFADGLKIPDVEPVIAYLLSTHTNLKDQLTVRKLTEFRLFLEEKKKKDGGFIRITKASGLFEAQ</sequence>
<dbReference type="PANTHER" id="PTHR43591">
    <property type="entry name" value="METHYLTRANSFERASE"/>
    <property type="match status" value="1"/>
</dbReference>
<protein>
    <submittedName>
        <fullName evidence="2">SAM-dependent methyltransferase</fullName>
    </submittedName>
</protein>
<dbReference type="Pfam" id="PF08241">
    <property type="entry name" value="Methyltransf_11"/>
    <property type="match status" value="1"/>
</dbReference>
<evidence type="ECO:0000259" key="1">
    <source>
        <dbReference type="Pfam" id="PF08241"/>
    </source>
</evidence>
<dbReference type="Proteomes" id="UP000525923">
    <property type="component" value="Unassembled WGS sequence"/>
</dbReference>
<dbReference type="CDD" id="cd02440">
    <property type="entry name" value="AdoMet_MTases"/>
    <property type="match status" value="1"/>
</dbReference>
<dbReference type="AlphaFoldDB" id="A0A7W8CST3"/>
<keyword evidence="3" id="KW-1185">Reference proteome</keyword>
<evidence type="ECO:0000313" key="2">
    <source>
        <dbReference type="EMBL" id="MBB5180960.1"/>
    </source>
</evidence>
<accession>A0A7W8CST3</accession>
<dbReference type="EMBL" id="JACHHE010000006">
    <property type="protein sequence ID" value="MBB5180960.1"/>
    <property type="molecule type" value="Genomic_DNA"/>
</dbReference>
<dbReference type="RefSeq" id="WP_158290566.1">
    <property type="nucleotide sequence ID" value="NZ_JACHHE010000006.1"/>
</dbReference>
<reference evidence="2 3" key="1">
    <citation type="submission" date="2020-08" db="EMBL/GenBank/DDBJ databases">
        <title>Genomic Encyclopedia of Type Strains, Phase IV (KMG-IV): sequencing the most valuable type-strain genomes for metagenomic binning, comparative biology and taxonomic classification.</title>
        <authorList>
            <person name="Goeker M."/>
        </authorList>
    </citation>
    <scope>NUCLEOTIDE SEQUENCE [LARGE SCALE GENOMIC DNA]</scope>
    <source>
        <strain evidence="2 3">DSM 15895</strain>
    </source>
</reference>
<gene>
    <name evidence="2" type="ORF">HNQ44_002405</name>
</gene>
<dbReference type="Gene3D" id="3.40.50.150">
    <property type="entry name" value="Vaccinia Virus protein VP39"/>
    <property type="match status" value="1"/>
</dbReference>
<organism evidence="2 3">
    <name type="scientific">Planococcus koreensis</name>
    <dbReference type="NCBI Taxonomy" id="112331"/>
    <lineage>
        <taxon>Bacteria</taxon>
        <taxon>Bacillati</taxon>
        <taxon>Bacillota</taxon>
        <taxon>Bacilli</taxon>
        <taxon>Bacillales</taxon>
        <taxon>Caryophanaceae</taxon>
        <taxon>Planococcus</taxon>
    </lineage>
</organism>
<name>A0A7W8CST3_9BACL</name>
<feature type="domain" description="Methyltransferase type 11" evidence="1">
    <location>
        <begin position="48"/>
        <end position="144"/>
    </location>
</feature>